<evidence type="ECO:0000256" key="9">
    <source>
        <dbReference type="SAM" id="Phobius"/>
    </source>
</evidence>
<dbReference type="Proteomes" id="UP000032679">
    <property type="component" value="Unassembled WGS sequence"/>
</dbReference>
<dbReference type="InterPro" id="IPR013767">
    <property type="entry name" value="PAS_fold"/>
</dbReference>
<dbReference type="Pfam" id="PF00512">
    <property type="entry name" value="HisKA"/>
    <property type="match status" value="1"/>
</dbReference>
<dbReference type="SMART" id="SM00387">
    <property type="entry name" value="HATPase_c"/>
    <property type="match status" value="1"/>
</dbReference>
<dbReference type="NCBIfam" id="TIGR00229">
    <property type="entry name" value="sensory_box"/>
    <property type="match status" value="1"/>
</dbReference>
<name>A0A0D6MQN2_9PROT</name>
<evidence type="ECO:0000313" key="13">
    <source>
        <dbReference type="EMBL" id="GAN55715.1"/>
    </source>
</evidence>
<feature type="transmembrane region" description="Helical" evidence="9">
    <location>
        <begin position="50"/>
        <end position="80"/>
    </location>
</feature>
<reference evidence="13 14" key="1">
    <citation type="submission" date="2012-10" db="EMBL/GenBank/DDBJ databases">
        <title>Genome sequencing of Tanticharoenia sakaeratensis NBRC 103193.</title>
        <authorList>
            <person name="Azuma Y."/>
            <person name="Hadano H."/>
            <person name="Hirakawa H."/>
            <person name="Matsushita K."/>
        </authorList>
    </citation>
    <scope>NUCLEOTIDE SEQUENCE [LARGE SCALE GENOMIC DNA]</scope>
    <source>
        <strain evidence="13 14">NBRC 103193</strain>
    </source>
</reference>
<dbReference type="EMBL" id="BALE01000057">
    <property type="protein sequence ID" value="GAN55715.1"/>
    <property type="molecule type" value="Genomic_DNA"/>
</dbReference>
<dbReference type="InterPro" id="IPR005467">
    <property type="entry name" value="His_kinase_dom"/>
</dbReference>
<keyword evidence="3" id="KW-0597">Phosphoprotein</keyword>
<dbReference type="InterPro" id="IPR003594">
    <property type="entry name" value="HATPase_dom"/>
</dbReference>
<sequence>MNDFWDLTKSLDKGKANGSPSVFAFVAAIGLVLAGVVIRRSITPFLGDRILFLLLLPGVIVGAAAGGLGPGLAAAILASVSGCLLLQGDGVTAMANRVETTLFAVLCVLIACGGEWLRYLRLRQAETAHALRDRESHLRAMLDTVPDAIIIFDDRNIVLAFSHAAERLVGHRAAEVIGAGIGMIMPGFEDGGRTETQARQALVRRQDGTDVPVDLSVGELRSNGRTYRIAFLRDLSERQAADRRLRALQAEIVRISRLSAMGAMAAALAHELNQPLAAITNFLNGGRRLLRAEDERGTRIQEAMDKARAQALRAGHIIQGLRDFVSRGESDTRVESLRRLVDETAALALAGGAERVAALSFALAPDADRIVVDGIQFQQVLLNLMRNAMDAMEGCDERNLVVSADVVDDMIQIGVSDSGLGLSPDMAARLFQPFSTTKANGMGVGLSICRTIVEAHGGRIWAEAHETQGTRFFFTVPRAHHEGAEV</sequence>
<protein>
    <recommendedName>
        <fullName evidence="2">histidine kinase</fullName>
        <ecNumber evidence="2">2.7.13.3</ecNumber>
    </recommendedName>
</protein>
<dbReference type="GO" id="GO:0006355">
    <property type="term" value="P:regulation of DNA-templated transcription"/>
    <property type="evidence" value="ECO:0007669"/>
    <property type="project" value="InterPro"/>
</dbReference>
<keyword evidence="9" id="KW-1133">Transmembrane helix</keyword>
<comment type="catalytic activity">
    <reaction evidence="1">
        <text>ATP + protein L-histidine = ADP + protein N-phospho-L-histidine.</text>
        <dbReference type="EC" id="2.7.13.3"/>
    </reaction>
</comment>
<dbReference type="InterPro" id="IPR004358">
    <property type="entry name" value="Sig_transdc_His_kin-like_C"/>
</dbReference>
<dbReference type="InterPro" id="IPR000700">
    <property type="entry name" value="PAS-assoc_C"/>
</dbReference>
<dbReference type="GO" id="GO:0005524">
    <property type="term" value="F:ATP binding"/>
    <property type="evidence" value="ECO:0007669"/>
    <property type="project" value="UniProtKB-KW"/>
</dbReference>
<dbReference type="RefSeq" id="WP_053053926.1">
    <property type="nucleotide sequence ID" value="NZ_BALE01000057.1"/>
</dbReference>
<organism evidence="13 14">
    <name type="scientific">Tanticharoenia sakaeratensis NBRC 103193</name>
    <dbReference type="NCBI Taxonomy" id="1231623"/>
    <lineage>
        <taxon>Bacteria</taxon>
        <taxon>Pseudomonadati</taxon>
        <taxon>Pseudomonadota</taxon>
        <taxon>Alphaproteobacteria</taxon>
        <taxon>Acetobacterales</taxon>
        <taxon>Acetobacteraceae</taxon>
        <taxon>Tanticharoenia</taxon>
    </lineage>
</organism>
<dbReference type="STRING" id="1231623.Tasa_057_003"/>
<comment type="caution">
    <text evidence="13">The sequence shown here is derived from an EMBL/GenBank/DDBJ whole genome shotgun (WGS) entry which is preliminary data.</text>
</comment>
<keyword evidence="8" id="KW-0902">Two-component regulatory system</keyword>
<keyword evidence="5" id="KW-0547">Nucleotide-binding</keyword>
<dbReference type="PROSITE" id="PS50113">
    <property type="entry name" value="PAC"/>
    <property type="match status" value="1"/>
</dbReference>
<dbReference type="Pfam" id="PF02518">
    <property type="entry name" value="HATPase_c"/>
    <property type="match status" value="1"/>
</dbReference>
<dbReference type="SUPFAM" id="SSF55785">
    <property type="entry name" value="PYP-like sensor domain (PAS domain)"/>
    <property type="match status" value="1"/>
</dbReference>
<dbReference type="PRINTS" id="PR00344">
    <property type="entry name" value="BCTRLSENSOR"/>
</dbReference>
<dbReference type="SMART" id="SM00388">
    <property type="entry name" value="HisKA"/>
    <property type="match status" value="1"/>
</dbReference>
<dbReference type="PROSITE" id="PS50109">
    <property type="entry name" value="HIS_KIN"/>
    <property type="match status" value="1"/>
</dbReference>
<evidence type="ECO:0000256" key="4">
    <source>
        <dbReference type="ARBA" id="ARBA00022679"/>
    </source>
</evidence>
<feature type="domain" description="Histidine kinase" evidence="10">
    <location>
        <begin position="267"/>
        <end position="480"/>
    </location>
</feature>
<keyword evidence="9" id="KW-0472">Membrane</keyword>
<dbReference type="Gene3D" id="6.10.250.2580">
    <property type="match status" value="1"/>
</dbReference>
<evidence type="ECO:0000256" key="1">
    <source>
        <dbReference type="ARBA" id="ARBA00000085"/>
    </source>
</evidence>
<dbReference type="GO" id="GO:0000155">
    <property type="term" value="F:phosphorelay sensor kinase activity"/>
    <property type="evidence" value="ECO:0007669"/>
    <property type="project" value="InterPro"/>
</dbReference>
<dbReference type="CDD" id="cd00130">
    <property type="entry name" value="PAS"/>
    <property type="match status" value="1"/>
</dbReference>
<dbReference type="Pfam" id="PF00989">
    <property type="entry name" value="PAS"/>
    <property type="match status" value="1"/>
</dbReference>
<accession>A0A0D6MQN2</accession>
<feature type="transmembrane region" description="Helical" evidence="9">
    <location>
        <begin position="20"/>
        <end position="38"/>
    </location>
</feature>
<dbReference type="InterPro" id="IPR000014">
    <property type="entry name" value="PAS"/>
</dbReference>
<evidence type="ECO:0000256" key="2">
    <source>
        <dbReference type="ARBA" id="ARBA00012438"/>
    </source>
</evidence>
<evidence type="ECO:0000313" key="14">
    <source>
        <dbReference type="Proteomes" id="UP000032679"/>
    </source>
</evidence>
<keyword evidence="9" id="KW-0812">Transmembrane</keyword>
<dbReference type="Gene3D" id="3.30.565.10">
    <property type="entry name" value="Histidine kinase-like ATPase, C-terminal domain"/>
    <property type="match status" value="1"/>
</dbReference>
<dbReference type="PANTHER" id="PTHR43065">
    <property type="entry name" value="SENSOR HISTIDINE KINASE"/>
    <property type="match status" value="1"/>
</dbReference>
<dbReference type="PROSITE" id="PS50112">
    <property type="entry name" value="PAS"/>
    <property type="match status" value="1"/>
</dbReference>
<dbReference type="InterPro" id="IPR003661">
    <property type="entry name" value="HisK_dim/P_dom"/>
</dbReference>
<dbReference type="OrthoDB" id="9789238at2"/>
<dbReference type="AlphaFoldDB" id="A0A0D6MQN2"/>
<evidence type="ECO:0000256" key="7">
    <source>
        <dbReference type="ARBA" id="ARBA00022840"/>
    </source>
</evidence>
<gene>
    <name evidence="13" type="ORF">Tasa_057_003</name>
</gene>
<keyword evidence="14" id="KW-1185">Reference proteome</keyword>
<feature type="domain" description="PAS" evidence="11">
    <location>
        <begin position="134"/>
        <end position="178"/>
    </location>
</feature>
<evidence type="ECO:0000256" key="3">
    <source>
        <dbReference type="ARBA" id="ARBA00022553"/>
    </source>
</evidence>
<keyword evidence="6 13" id="KW-0418">Kinase</keyword>
<evidence type="ECO:0000259" key="11">
    <source>
        <dbReference type="PROSITE" id="PS50112"/>
    </source>
</evidence>
<dbReference type="SUPFAM" id="SSF55874">
    <property type="entry name" value="ATPase domain of HSP90 chaperone/DNA topoisomerase II/histidine kinase"/>
    <property type="match status" value="1"/>
</dbReference>
<evidence type="ECO:0000256" key="6">
    <source>
        <dbReference type="ARBA" id="ARBA00022777"/>
    </source>
</evidence>
<dbReference type="SUPFAM" id="SSF47384">
    <property type="entry name" value="Homodimeric domain of signal transducing histidine kinase"/>
    <property type="match status" value="1"/>
</dbReference>
<keyword evidence="7" id="KW-0067">ATP-binding</keyword>
<evidence type="ECO:0000259" key="10">
    <source>
        <dbReference type="PROSITE" id="PS50109"/>
    </source>
</evidence>
<proteinExistence type="predicted"/>
<evidence type="ECO:0000256" key="5">
    <source>
        <dbReference type="ARBA" id="ARBA00022741"/>
    </source>
</evidence>
<evidence type="ECO:0000259" key="12">
    <source>
        <dbReference type="PROSITE" id="PS50113"/>
    </source>
</evidence>
<dbReference type="PANTHER" id="PTHR43065:SF10">
    <property type="entry name" value="PEROXIDE STRESS-ACTIVATED HISTIDINE KINASE MAK3"/>
    <property type="match status" value="1"/>
</dbReference>
<keyword evidence="4" id="KW-0808">Transferase</keyword>
<dbReference type="Gene3D" id="3.30.450.20">
    <property type="entry name" value="PAS domain"/>
    <property type="match status" value="1"/>
</dbReference>
<dbReference type="Gene3D" id="1.10.287.130">
    <property type="match status" value="1"/>
</dbReference>
<evidence type="ECO:0000256" key="8">
    <source>
        <dbReference type="ARBA" id="ARBA00023012"/>
    </source>
</evidence>
<dbReference type="InterPro" id="IPR036890">
    <property type="entry name" value="HATPase_C_sf"/>
</dbReference>
<dbReference type="InterPro" id="IPR035965">
    <property type="entry name" value="PAS-like_dom_sf"/>
</dbReference>
<feature type="domain" description="PAC" evidence="12">
    <location>
        <begin position="196"/>
        <end position="247"/>
    </location>
</feature>
<dbReference type="EC" id="2.7.13.3" evidence="2"/>
<dbReference type="SMART" id="SM00091">
    <property type="entry name" value="PAS"/>
    <property type="match status" value="1"/>
</dbReference>
<dbReference type="CDD" id="cd00082">
    <property type="entry name" value="HisKA"/>
    <property type="match status" value="1"/>
</dbReference>
<dbReference type="InterPro" id="IPR036097">
    <property type="entry name" value="HisK_dim/P_sf"/>
</dbReference>